<reference evidence="2" key="1">
    <citation type="journal article" date="2020" name="Stud. Mycol.">
        <title>101 Dothideomycetes genomes: a test case for predicting lifestyles and emergence of pathogens.</title>
        <authorList>
            <person name="Haridas S."/>
            <person name="Albert R."/>
            <person name="Binder M."/>
            <person name="Bloem J."/>
            <person name="Labutti K."/>
            <person name="Salamov A."/>
            <person name="Andreopoulos B."/>
            <person name="Baker S."/>
            <person name="Barry K."/>
            <person name="Bills G."/>
            <person name="Bluhm B."/>
            <person name="Cannon C."/>
            <person name="Castanera R."/>
            <person name="Culley D."/>
            <person name="Daum C."/>
            <person name="Ezra D."/>
            <person name="Gonzalez J."/>
            <person name="Henrissat B."/>
            <person name="Kuo A."/>
            <person name="Liang C."/>
            <person name="Lipzen A."/>
            <person name="Lutzoni F."/>
            <person name="Magnuson J."/>
            <person name="Mondo S."/>
            <person name="Nolan M."/>
            <person name="Ohm R."/>
            <person name="Pangilinan J."/>
            <person name="Park H.-J."/>
            <person name="Ramirez L."/>
            <person name="Alfaro M."/>
            <person name="Sun H."/>
            <person name="Tritt A."/>
            <person name="Yoshinaga Y."/>
            <person name="Zwiers L.-H."/>
            <person name="Turgeon B."/>
            <person name="Goodwin S."/>
            <person name="Spatafora J."/>
            <person name="Crous P."/>
            <person name="Grigoriev I."/>
        </authorList>
    </citation>
    <scope>NUCLEOTIDE SEQUENCE</scope>
    <source>
        <strain evidence="2">CBS 133067</strain>
    </source>
</reference>
<dbReference type="Proteomes" id="UP000799772">
    <property type="component" value="Unassembled WGS sequence"/>
</dbReference>
<name>A0A9P4I952_9PEZI</name>
<evidence type="ECO:0008006" key="4">
    <source>
        <dbReference type="Google" id="ProtNLM"/>
    </source>
</evidence>
<proteinExistence type="predicted"/>
<dbReference type="EMBL" id="ML978128">
    <property type="protein sequence ID" value="KAF2097476.1"/>
    <property type="molecule type" value="Genomic_DNA"/>
</dbReference>
<dbReference type="GO" id="GO:0006139">
    <property type="term" value="P:nucleobase-containing compound metabolic process"/>
    <property type="evidence" value="ECO:0007669"/>
    <property type="project" value="UniProtKB-ARBA"/>
</dbReference>
<sequence length="453" mass="50005">MKTDNYLNLCLEQASLSPLHYRHGCIIVRGGKVIGRGYNDYRPGFNGGALKSGRLTSGSLDGPALAKLKKKCKDKADMKAAHTANSSVSTFVPFEGMNTGGGSHLANVPLSMHSEMMAIQSALAACSTSASTEMLSQKPCFKLSGHSKRKARLRRECLQSYVQRVCSAAAEQQAGAKQRSSKTSEYLKVESENEKKQDVRREHKDRGGGFHRAKKGKQRHHGRDEYRDQYQYHKLDDRPSTSSLGQKQTRSSSTQSNPRSSPLLVPTSLASNATKHVVDRTKHPRLVGADLYVARLGNMPPVPTVKANCRKAERSNLSDARQATLVATGSLHDELVNPWPRTRPGISPELESSNDIRSVHASRPCYRCIQYMHSVGIKRVFWTNDCGEWEGQKVRDLTDALDFGEGVANDCCGDDDRRTTDISSSPKASIFITKHEVLMLRRMMGNAQASNSD</sequence>
<evidence type="ECO:0000313" key="3">
    <source>
        <dbReference type="Proteomes" id="UP000799772"/>
    </source>
</evidence>
<comment type="caution">
    <text evidence="2">The sequence shown here is derived from an EMBL/GenBank/DDBJ whole genome shotgun (WGS) entry which is preliminary data.</text>
</comment>
<feature type="compositionally biased region" description="Low complexity" evidence="1">
    <location>
        <begin position="248"/>
        <end position="262"/>
    </location>
</feature>
<gene>
    <name evidence="2" type="ORF">NA57DRAFT_58060</name>
</gene>
<evidence type="ECO:0000256" key="1">
    <source>
        <dbReference type="SAM" id="MobiDB-lite"/>
    </source>
</evidence>
<accession>A0A9P4I952</accession>
<protein>
    <recommendedName>
        <fullName evidence="4">CMP/dCMP-type deaminase domain-containing protein</fullName>
    </recommendedName>
</protein>
<feature type="compositionally biased region" description="Basic and acidic residues" evidence="1">
    <location>
        <begin position="222"/>
        <end position="239"/>
    </location>
</feature>
<dbReference type="InterPro" id="IPR016193">
    <property type="entry name" value="Cytidine_deaminase-like"/>
</dbReference>
<dbReference type="AlphaFoldDB" id="A0A9P4I952"/>
<dbReference type="Gene3D" id="3.40.140.10">
    <property type="entry name" value="Cytidine Deaminase, domain 2"/>
    <property type="match status" value="1"/>
</dbReference>
<dbReference type="OrthoDB" id="9972196at2759"/>
<dbReference type="SUPFAM" id="SSF53927">
    <property type="entry name" value="Cytidine deaminase-like"/>
    <property type="match status" value="1"/>
</dbReference>
<dbReference type="GO" id="GO:0003824">
    <property type="term" value="F:catalytic activity"/>
    <property type="evidence" value="ECO:0007669"/>
    <property type="project" value="InterPro"/>
</dbReference>
<feature type="compositionally biased region" description="Basic residues" evidence="1">
    <location>
        <begin position="209"/>
        <end position="221"/>
    </location>
</feature>
<feature type="region of interest" description="Disordered" evidence="1">
    <location>
        <begin position="171"/>
        <end position="277"/>
    </location>
</feature>
<feature type="compositionally biased region" description="Basic and acidic residues" evidence="1">
    <location>
        <begin position="185"/>
        <end position="208"/>
    </location>
</feature>
<keyword evidence="3" id="KW-1185">Reference proteome</keyword>
<organism evidence="2 3">
    <name type="scientific">Rhizodiscina lignyota</name>
    <dbReference type="NCBI Taxonomy" id="1504668"/>
    <lineage>
        <taxon>Eukaryota</taxon>
        <taxon>Fungi</taxon>
        <taxon>Dikarya</taxon>
        <taxon>Ascomycota</taxon>
        <taxon>Pezizomycotina</taxon>
        <taxon>Dothideomycetes</taxon>
        <taxon>Pleosporomycetidae</taxon>
        <taxon>Aulographales</taxon>
        <taxon>Rhizodiscinaceae</taxon>
        <taxon>Rhizodiscina</taxon>
    </lineage>
</organism>
<evidence type="ECO:0000313" key="2">
    <source>
        <dbReference type="EMBL" id="KAF2097476.1"/>
    </source>
</evidence>